<comment type="caution">
    <text evidence="1">The sequence shown here is derived from an EMBL/GenBank/DDBJ whole genome shotgun (WGS) entry which is preliminary data.</text>
</comment>
<dbReference type="Proteomes" id="UP001454036">
    <property type="component" value="Unassembled WGS sequence"/>
</dbReference>
<dbReference type="PANTHER" id="PTHR48475:SF2">
    <property type="entry name" value="RIBONUCLEASE H"/>
    <property type="match status" value="1"/>
</dbReference>
<dbReference type="InterPro" id="IPR036397">
    <property type="entry name" value="RNaseH_sf"/>
</dbReference>
<dbReference type="Gene3D" id="3.30.70.270">
    <property type="match status" value="2"/>
</dbReference>
<evidence type="ECO:0008006" key="3">
    <source>
        <dbReference type="Google" id="ProtNLM"/>
    </source>
</evidence>
<sequence length="370" mass="41761">MPGVDQGVSVHQLVQGGRFPRCFPRISPNRHGEEDVEKTAFVIECGIYCWKSEEAVDHEANLRESFDNLRNYNRRLNPDKCVFGVTSSKFLGYMISQRGIEPNPDKIAVVQAMQSPRTQKELQHLTGRITALTRFISSACDRSLPFFTAIKKGREFEWTPEYEKSFQELKAYLQSPQLLERPVVGDILQLYLAVSEFALSSVLIREEEKVQKPVPKVETLFRGVSGGSNYGSTVAADLGDPSGSWRIIKWEIELSEFDLRYKPQTSIKAQALEDFMVECTHAPEEGAPEAVGTVETAEQRVWLLYIDRARNPGDSRVRILIWSLEGQKIEYALRVSFTTTNNEAEYKALANGLSLANALEAKGIHIRINS</sequence>
<dbReference type="EMBL" id="BAABME010002062">
    <property type="protein sequence ID" value="GAA0152843.1"/>
    <property type="molecule type" value="Genomic_DNA"/>
</dbReference>
<protein>
    <recommendedName>
        <fullName evidence="3">RNase H type-1 domain-containing protein</fullName>
    </recommendedName>
</protein>
<dbReference type="SUPFAM" id="SSF56672">
    <property type="entry name" value="DNA/RNA polymerases"/>
    <property type="match status" value="1"/>
</dbReference>
<evidence type="ECO:0000313" key="1">
    <source>
        <dbReference type="EMBL" id="GAA0152843.1"/>
    </source>
</evidence>
<organism evidence="1 2">
    <name type="scientific">Lithospermum erythrorhizon</name>
    <name type="common">Purple gromwell</name>
    <name type="synonym">Lithospermum officinale var. erythrorhizon</name>
    <dbReference type="NCBI Taxonomy" id="34254"/>
    <lineage>
        <taxon>Eukaryota</taxon>
        <taxon>Viridiplantae</taxon>
        <taxon>Streptophyta</taxon>
        <taxon>Embryophyta</taxon>
        <taxon>Tracheophyta</taxon>
        <taxon>Spermatophyta</taxon>
        <taxon>Magnoliopsida</taxon>
        <taxon>eudicotyledons</taxon>
        <taxon>Gunneridae</taxon>
        <taxon>Pentapetalae</taxon>
        <taxon>asterids</taxon>
        <taxon>lamiids</taxon>
        <taxon>Boraginales</taxon>
        <taxon>Boraginaceae</taxon>
        <taxon>Boraginoideae</taxon>
        <taxon>Lithospermeae</taxon>
        <taxon>Lithospermum</taxon>
    </lineage>
</organism>
<dbReference type="InterPro" id="IPR012337">
    <property type="entry name" value="RNaseH-like_sf"/>
</dbReference>
<dbReference type="PANTHER" id="PTHR48475">
    <property type="entry name" value="RIBONUCLEASE H"/>
    <property type="match status" value="1"/>
</dbReference>
<evidence type="ECO:0000313" key="2">
    <source>
        <dbReference type="Proteomes" id="UP001454036"/>
    </source>
</evidence>
<dbReference type="Gene3D" id="3.30.420.10">
    <property type="entry name" value="Ribonuclease H-like superfamily/Ribonuclease H"/>
    <property type="match status" value="1"/>
</dbReference>
<dbReference type="InterPro" id="IPR043128">
    <property type="entry name" value="Rev_trsase/Diguanyl_cyclase"/>
</dbReference>
<dbReference type="SUPFAM" id="SSF53098">
    <property type="entry name" value="Ribonuclease H-like"/>
    <property type="match status" value="1"/>
</dbReference>
<accession>A0AAV3PNG5</accession>
<keyword evidence="2" id="KW-1185">Reference proteome</keyword>
<dbReference type="GO" id="GO:0003676">
    <property type="term" value="F:nucleic acid binding"/>
    <property type="evidence" value="ECO:0007669"/>
    <property type="project" value="InterPro"/>
</dbReference>
<dbReference type="InterPro" id="IPR043502">
    <property type="entry name" value="DNA/RNA_pol_sf"/>
</dbReference>
<name>A0AAV3PNG5_LITER</name>
<reference evidence="1 2" key="1">
    <citation type="submission" date="2024-01" db="EMBL/GenBank/DDBJ databases">
        <title>The complete chloroplast genome sequence of Lithospermum erythrorhizon: insights into the phylogenetic relationship among Boraginaceae species and the maternal lineages of purple gromwells.</title>
        <authorList>
            <person name="Okada T."/>
            <person name="Watanabe K."/>
        </authorList>
    </citation>
    <scope>NUCLEOTIDE SEQUENCE [LARGE SCALE GENOMIC DNA]</scope>
</reference>
<dbReference type="AlphaFoldDB" id="A0AAV3PNG5"/>
<gene>
    <name evidence="1" type="ORF">LIER_11220</name>
</gene>
<proteinExistence type="predicted"/>